<dbReference type="Pfam" id="PF02687">
    <property type="entry name" value="FtsX"/>
    <property type="match status" value="1"/>
</dbReference>
<dbReference type="InterPro" id="IPR050250">
    <property type="entry name" value="Macrolide_Exporter_MacB"/>
</dbReference>
<evidence type="ECO:0000313" key="11">
    <source>
        <dbReference type="Proteomes" id="UP000034705"/>
    </source>
</evidence>
<dbReference type="InterPro" id="IPR003838">
    <property type="entry name" value="ABC3_permease_C"/>
</dbReference>
<comment type="subcellular location">
    <subcellularLocation>
        <location evidence="1">Cell membrane</location>
        <topology evidence="1">Multi-pass membrane protein</topology>
    </subcellularLocation>
</comment>
<feature type="transmembrane region" description="Helical" evidence="7">
    <location>
        <begin position="342"/>
        <end position="371"/>
    </location>
</feature>
<name>A0A0G1PNI2_9BACT</name>
<dbReference type="AlphaFoldDB" id="A0A0G1PNI2"/>
<dbReference type="EMBL" id="LCMG01000001">
    <property type="protein sequence ID" value="KKU34321.1"/>
    <property type="molecule type" value="Genomic_DNA"/>
</dbReference>
<evidence type="ECO:0000256" key="1">
    <source>
        <dbReference type="ARBA" id="ARBA00004651"/>
    </source>
</evidence>
<evidence type="ECO:0008006" key="12">
    <source>
        <dbReference type="Google" id="ProtNLM"/>
    </source>
</evidence>
<evidence type="ECO:0000259" key="9">
    <source>
        <dbReference type="Pfam" id="PF12704"/>
    </source>
</evidence>
<evidence type="ECO:0000256" key="6">
    <source>
        <dbReference type="ARBA" id="ARBA00038076"/>
    </source>
</evidence>
<proteinExistence type="inferred from homology"/>
<dbReference type="GO" id="GO:0005886">
    <property type="term" value="C:plasma membrane"/>
    <property type="evidence" value="ECO:0007669"/>
    <property type="project" value="UniProtKB-SubCell"/>
</dbReference>
<evidence type="ECO:0000256" key="7">
    <source>
        <dbReference type="SAM" id="Phobius"/>
    </source>
</evidence>
<keyword evidence="5 7" id="KW-0472">Membrane</keyword>
<evidence type="ECO:0000256" key="4">
    <source>
        <dbReference type="ARBA" id="ARBA00022989"/>
    </source>
</evidence>
<accession>A0A0G1PNI2</accession>
<reference evidence="10 11" key="1">
    <citation type="journal article" date="2015" name="Nature">
        <title>rRNA introns, odd ribosomes, and small enigmatic genomes across a large radiation of phyla.</title>
        <authorList>
            <person name="Brown C.T."/>
            <person name="Hug L.A."/>
            <person name="Thomas B.C."/>
            <person name="Sharon I."/>
            <person name="Castelle C.J."/>
            <person name="Singh A."/>
            <person name="Wilkins M.J."/>
            <person name="Williams K.H."/>
            <person name="Banfield J.F."/>
        </authorList>
    </citation>
    <scope>NUCLEOTIDE SEQUENCE [LARGE SCALE GENOMIC DNA]</scope>
</reference>
<evidence type="ECO:0000259" key="8">
    <source>
        <dbReference type="Pfam" id="PF02687"/>
    </source>
</evidence>
<evidence type="ECO:0000313" key="10">
    <source>
        <dbReference type="EMBL" id="KKU34321.1"/>
    </source>
</evidence>
<feature type="transmembrane region" description="Helical" evidence="7">
    <location>
        <begin position="38"/>
        <end position="58"/>
    </location>
</feature>
<evidence type="ECO:0000256" key="2">
    <source>
        <dbReference type="ARBA" id="ARBA00022475"/>
    </source>
</evidence>
<dbReference type="Pfam" id="PF12704">
    <property type="entry name" value="MacB_PCD"/>
    <property type="match status" value="1"/>
</dbReference>
<feature type="transmembrane region" description="Helical" evidence="7">
    <location>
        <begin position="391"/>
        <end position="409"/>
    </location>
</feature>
<dbReference type="InterPro" id="IPR025857">
    <property type="entry name" value="MacB_PCD"/>
</dbReference>
<keyword evidence="3 7" id="KW-0812">Transmembrane</keyword>
<keyword evidence="4 7" id="KW-1133">Transmembrane helix</keyword>
<evidence type="ECO:0000256" key="3">
    <source>
        <dbReference type="ARBA" id="ARBA00022692"/>
    </source>
</evidence>
<organism evidence="10 11">
    <name type="scientific">Candidatus Uhrbacteria bacterium GW2011_GWF2_46_218</name>
    <dbReference type="NCBI Taxonomy" id="1619001"/>
    <lineage>
        <taxon>Bacteria</taxon>
        <taxon>Candidatus Uhriibacteriota</taxon>
    </lineage>
</organism>
<evidence type="ECO:0000256" key="5">
    <source>
        <dbReference type="ARBA" id="ARBA00023136"/>
    </source>
</evidence>
<dbReference type="PANTHER" id="PTHR30572">
    <property type="entry name" value="MEMBRANE COMPONENT OF TRANSPORTER-RELATED"/>
    <property type="match status" value="1"/>
</dbReference>
<keyword evidence="2" id="KW-1003">Cell membrane</keyword>
<gene>
    <name evidence="10" type="ORF">UX45_C0001G0030</name>
</gene>
<dbReference type="GO" id="GO:0022857">
    <property type="term" value="F:transmembrane transporter activity"/>
    <property type="evidence" value="ECO:0007669"/>
    <property type="project" value="TreeGrafter"/>
</dbReference>
<feature type="domain" description="MacB-like periplasmic core" evidence="9">
    <location>
        <begin position="37"/>
        <end position="255"/>
    </location>
</feature>
<comment type="similarity">
    <text evidence="6">Belongs to the ABC-4 integral membrane protein family.</text>
</comment>
<sequence length="426" mass="46507">MISKTVSRATGNITNNMKARDLLKTSSESLLRNKSRTLLTILGIVIGIASVILMLAIGQGAQGIILSQVADLGSDLVFVEPSSGDPTSGPPNPYIEQTITLDDVGAIEKTDYFSVVSPILMTTYAVTWGDESQFVQVEGSNEGYPYIFPADFLYGRYYTEAEVDSYARVAVLGNEIAEDLFGDQYPIDQTIKINKMSFRVVGVLDEQGTRFFQNIDKFISVPITVLQRDLMGVDHVTYIVMRAKGDVDEAKEEVRFALRATHHIDNPEQVQEKDDFFVSSQDDAVEIIGVVGGVLTILLSSIAAISLVVGGIGIMNIMLVSVTERTREIGLRKAIGATRREILIQFLMEAVMITMLGGLLGVLIGVVMSLLTAVVMSHFVEGWDTVIPIDAIVWGIVVSTTVGLVFGIYPARRAAKLNPIDALRYE</sequence>
<dbReference type="Proteomes" id="UP000034705">
    <property type="component" value="Unassembled WGS sequence"/>
</dbReference>
<comment type="caution">
    <text evidence="10">The sequence shown here is derived from an EMBL/GenBank/DDBJ whole genome shotgun (WGS) entry which is preliminary data.</text>
</comment>
<feature type="transmembrane region" description="Helical" evidence="7">
    <location>
        <begin position="288"/>
        <end position="321"/>
    </location>
</feature>
<feature type="domain" description="ABC3 transporter permease C-terminal" evidence="8">
    <location>
        <begin position="301"/>
        <end position="419"/>
    </location>
</feature>
<protein>
    <recommendedName>
        <fullName evidence="12">Multidrug ABC transporter substrate-binding protein</fullName>
    </recommendedName>
</protein>
<dbReference type="PANTHER" id="PTHR30572:SF4">
    <property type="entry name" value="ABC TRANSPORTER PERMEASE YTRF"/>
    <property type="match status" value="1"/>
</dbReference>